<keyword evidence="1" id="KW-1133">Transmembrane helix</keyword>
<evidence type="ECO:0000313" key="2">
    <source>
        <dbReference type="EMBL" id="TCL00573.1"/>
    </source>
</evidence>
<evidence type="ECO:0000256" key="1">
    <source>
        <dbReference type="SAM" id="Phobius"/>
    </source>
</evidence>
<dbReference type="OrthoDB" id="7875801at2"/>
<feature type="transmembrane region" description="Helical" evidence="1">
    <location>
        <begin position="34"/>
        <end position="51"/>
    </location>
</feature>
<gene>
    <name evidence="2" type="ORF">BXY66_3216</name>
</gene>
<comment type="caution">
    <text evidence="2">The sequence shown here is derived from an EMBL/GenBank/DDBJ whole genome shotgun (WGS) entry which is preliminary data.</text>
</comment>
<keyword evidence="3" id="KW-1185">Reference proteome</keyword>
<name>A0A4R1N4A2_9RHOB</name>
<dbReference type="EMBL" id="SMGR01000003">
    <property type="protein sequence ID" value="TCL00573.1"/>
    <property type="molecule type" value="Genomic_DNA"/>
</dbReference>
<protein>
    <recommendedName>
        <fullName evidence="4">50S ribosomal protein L35</fullName>
    </recommendedName>
</protein>
<sequence length="74" mass="7981">MTTDYLITIGALIGLFSIPAMISGYADERRPTKAMAAFILAAAILATGWILDPGRYSLAELPNVIVRVIAHILH</sequence>
<reference evidence="2 3" key="1">
    <citation type="submission" date="2019-03" db="EMBL/GenBank/DDBJ databases">
        <title>Genomic Encyclopedia of Archaeal and Bacterial Type Strains, Phase II (KMG-II): from individual species to whole genera.</title>
        <authorList>
            <person name="Goeker M."/>
        </authorList>
    </citation>
    <scope>NUCLEOTIDE SEQUENCE [LARGE SCALE GENOMIC DNA]</scope>
    <source>
        <strain evidence="2 3">DSM 26433</strain>
    </source>
</reference>
<accession>A0A4R1N4A2</accession>
<proteinExistence type="predicted"/>
<evidence type="ECO:0008006" key="4">
    <source>
        <dbReference type="Google" id="ProtNLM"/>
    </source>
</evidence>
<organism evidence="2 3">
    <name type="scientific">Shimia isoporae</name>
    <dbReference type="NCBI Taxonomy" id="647720"/>
    <lineage>
        <taxon>Bacteria</taxon>
        <taxon>Pseudomonadati</taxon>
        <taxon>Pseudomonadota</taxon>
        <taxon>Alphaproteobacteria</taxon>
        <taxon>Rhodobacterales</taxon>
        <taxon>Roseobacteraceae</taxon>
    </lineage>
</organism>
<dbReference type="AlphaFoldDB" id="A0A4R1N4A2"/>
<evidence type="ECO:0000313" key="3">
    <source>
        <dbReference type="Proteomes" id="UP000295673"/>
    </source>
</evidence>
<feature type="transmembrane region" description="Helical" evidence="1">
    <location>
        <begin position="6"/>
        <end position="22"/>
    </location>
</feature>
<dbReference type="Proteomes" id="UP000295673">
    <property type="component" value="Unassembled WGS sequence"/>
</dbReference>
<dbReference type="RefSeq" id="WP_132861340.1">
    <property type="nucleotide sequence ID" value="NZ_SMGR01000003.1"/>
</dbReference>
<keyword evidence="1" id="KW-0812">Transmembrane</keyword>
<keyword evidence="1" id="KW-0472">Membrane</keyword>